<keyword evidence="1" id="KW-1133">Transmembrane helix</keyword>
<feature type="transmembrane region" description="Helical" evidence="1">
    <location>
        <begin position="33"/>
        <end position="55"/>
    </location>
</feature>
<feature type="transmembrane region" description="Helical" evidence="1">
    <location>
        <begin position="151"/>
        <end position="171"/>
    </location>
</feature>
<evidence type="ECO:0000313" key="3">
    <source>
        <dbReference type="Proteomes" id="UP001290455"/>
    </source>
</evidence>
<comment type="caution">
    <text evidence="2">The sequence shown here is derived from an EMBL/GenBank/DDBJ whole genome shotgun (WGS) entry which is preliminary data.</text>
</comment>
<keyword evidence="3" id="KW-1185">Reference proteome</keyword>
<dbReference type="EMBL" id="JAXOFX010000003">
    <property type="protein sequence ID" value="MDZ5471391.1"/>
    <property type="molecule type" value="Genomic_DNA"/>
</dbReference>
<dbReference type="RefSeq" id="WP_322445687.1">
    <property type="nucleotide sequence ID" value="NZ_JAXOFX010000003.1"/>
</dbReference>
<feature type="transmembrane region" description="Helical" evidence="1">
    <location>
        <begin position="62"/>
        <end position="86"/>
    </location>
</feature>
<dbReference type="Proteomes" id="UP001290455">
    <property type="component" value="Unassembled WGS sequence"/>
</dbReference>
<proteinExistence type="predicted"/>
<accession>A0ABU5IWA7</accession>
<evidence type="ECO:0000256" key="1">
    <source>
        <dbReference type="SAM" id="Phobius"/>
    </source>
</evidence>
<organism evidence="2 3">
    <name type="scientific">Robertmurraya mangrovi</name>
    <dbReference type="NCBI Taxonomy" id="3098077"/>
    <lineage>
        <taxon>Bacteria</taxon>
        <taxon>Bacillati</taxon>
        <taxon>Bacillota</taxon>
        <taxon>Bacilli</taxon>
        <taxon>Bacillales</taxon>
        <taxon>Bacillaceae</taxon>
        <taxon>Robertmurraya</taxon>
    </lineage>
</organism>
<keyword evidence="1" id="KW-0812">Transmembrane</keyword>
<protein>
    <submittedName>
        <fullName evidence="2">Uncharacterized protein</fullName>
    </submittedName>
</protein>
<name>A0ABU5IWA7_9BACI</name>
<sequence length="193" mass="21063">MSTIMRMVHSCKNHHELTNQAYSKTTKLVLGSLLGALAAILQSAGLFAGVGYIFSTITTGPIILATIISIRIGILTYVLTTLLLVIIQPTEVLVFLFTTGLLGVGLGIAFKLLKKGILVTLMGGITLSLGIFALLYIFQFPILGPSVTSKVSGTVILGTLVLSILYSWIWMRLCMIGMRHLNRFIFRNARFEE</sequence>
<reference evidence="2 3" key="1">
    <citation type="submission" date="2023-11" db="EMBL/GenBank/DDBJ databases">
        <title>Bacillus jintuensis, isolated from a mudflat on the Beibu Gulf coast.</title>
        <authorList>
            <person name="Li M."/>
        </authorList>
    </citation>
    <scope>NUCLEOTIDE SEQUENCE [LARGE SCALE GENOMIC DNA]</scope>
    <source>
        <strain evidence="2 3">31A1R</strain>
    </source>
</reference>
<gene>
    <name evidence="2" type="ORF">SM124_06485</name>
</gene>
<evidence type="ECO:0000313" key="2">
    <source>
        <dbReference type="EMBL" id="MDZ5471391.1"/>
    </source>
</evidence>
<feature type="transmembrane region" description="Helical" evidence="1">
    <location>
        <begin position="92"/>
        <end position="110"/>
    </location>
</feature>
<feature type="transmembrane region" description="Helical" evidence="1">
    <location>
        <begin position="117"/>
        <end position="139"/>
    </location>
</feature>
<keyword evidence="1" id="KW-0472">Membrane</keyword>